<proteinExistence type="predicted"/>
<gene>
    <name evidence="1" type="ORF">FYC77_07445</name>
</gene>
<accession>A0A5D5ANK6</accession>
<dbReference type="AlphaFoldDB" id="A0A5D5ANK6"/>
<sequence>MSRTRTTGNPLYVTAHDNRGVAIQKVHTPRGERLRFEAPRLGETNHLDAVALESVTWQDADEMADRARSVDADESIGSDTDWNDGTSELMVANEYGQVVLEKEGDSGVHLTAPKLGYDITLGVDELEWLTVQDHETFTEFLEQPFGPGDEHDHH</sequence>
<evidence type="ECO:0000313" key="1">
    <source>
        <dbReference type="EMBL" id="TYT62593.1"/>
    </source>
</evidence>
<dbReference type="EMBL" id="VTAW01000007">
    <property type="protein sequence ID" value="TYT62593.1"/>
    <property type="molecule type" value="Genomic_DNA"/>
</dbReference>
<reference evidence="1 2" key="1">
    <citation type="submission" date="2019-08" db="EMBL/GenBank/DDBJ databases">
        <title>Archaea genome.</title>
        <authorList>
            <person name="Kajale S."/>
            <person name="Shouche Y."/>
            <person name="Deshpande N."/>
            <person name="Sharma A."/>
        </authorList>
    </citation>
    <scope>NUCLEOTIDE SEQUENCE [LARGE SCALE GENOMIC DNA]</scope>
    <source>
        <strain evidence="1 2">ESP3B_9</strain>
    </source>
</reference>
<dbReference type="RefSeq" id="WP_149080880.1">
    <property type="nucleotide sequence ID" value="NZ_VTAW01000007.1"/>
</dbReference>
<protein>
    <submittedName>
        <fullName evidence="1">Uncharacterized protein</fullName>
    </submittedName>
</protein>
<evidence type="ECO:0000313" key="2">
    <source>
        <dbReference type="Proteomes" id="UP000324104"/>
    </source>
</evidence>
<keyword evidence="2" id="KW-1185">Reference proteome</keyword>
<organism evidence="1 2">
    <name type="scientific">Natrialba swarupiae</name>
    <dbReference type="NCBI Taxonomy" id="2448032"/>
    <lineage>
        <taxon>Archaea</taxon>
        <taxon>Methanobacteriati</taxon>
        <taxon>Methanobacteriota</taxon>
        <taxon>Stenosarchaea group</taxon>
        <taxon>Halobacteria</taxon>
        <taxon>Halobacteriales</taxon>
        <taxon>Natrialbaceae</taxon>
        <taxon>Natrialba</taxon>
    </lineage>
</organism>
<comment type="caution">
    <text evidence="1">The sequence shown here is derived from an EMBL/GenBank/DDBJ whole genome shotgun (WGS) entry which is preliminary data.</text>
</comment>
<dbReference type="Proteomes" id="UP000324104">
    <property type="component" value="Unassembled WGS sequence"/>
</dbReference>
<name>A0A5D5ANK6_9EURY</name>